<evidence type="ECO:0000259" key="2">
    <source>
        <dbReference type="Pfam" id="PF00857"/>
    </source>
</evidence>
<dbReference type="EMBL" id="UINC01009903">
    <property type="protein sequence ID" value="SVA44272.1"/>
    <property type="molecule type" value="Genomic_DNA"/>
</dbReference>
<evidence type="ECO:0000313" key="3">
    <source>
        <dbReference type="EMBL" id="SVA44272.1"/>
    </source>
</evidence>
<dbReference type="SUPFAM" id="SSF52499">
    <property type="entry name" value="Isochorismatase-like hydrolases"/>
    <property type="match status" value="1"/>
</dbReference>
<dbReference type="InterPro" id="IPR050272">
    <property type="entry name" value="Isochorismatase-like_hydrls"/>
</dbReference>
<dbReference type="Pfam" id="PF00857">
    <property type="entry name" value="Isochorismatase"/>
    <property type="match status" value="1"/>
</dbReference>
<dbReference type="PANTHER" id="PTHR43540:SF6">
    <property type="entry name" value="ISOCHORISMATASE-LIKE DOMAIN-CONTAINING PROTEIN"/>
    <property type="match status" value="1"/>
</dbReference>
<feature type="non-terminal residue" evidence="3">
    <location>
        <position position="1"/>
    </location>
</feature>
<sequence length="216" mass="23661">VTEYPIQLDRMALVNVDMQVAFVEGTPLSAPRGRDLVDVLNPLIRACRQAGLMVIHTRHVTRQDGSNLGSMGDLIDAVRDGYIMEGSSTVELHPDVDVQSTDIVLDKPRYGAFTGTDLDNILRGNGIDSIIISGICTNICCETTAREAGMRDYRVFFMEDGTETFPIGDLTSDQIRTVVNATVGAAFANVLPVREMINRLNRENTSGLPDFLRVSV</sequence>
<dbReference type="AlphaFoldDB" id="A0A381VVI6"/>
<dbReference type="Gene3D" id="3.40.50.850">
    <property type="entry name" value="Isochorismatase-like"/>
    <property type="match status" value="1"/>
</dbReference>
<dbReference type="PANTHER" id="PTHR43540">
    <property type="entry name" value="PEROXYUREIDOACRYLATE/UREIDOACRYLATE AMIDOHYDROLASE-RELATED"/>
    <property type="match status" value="1"/>
</dbReference>
<keyword evidence="1" id="KW-0378">Hydrolase</keyword>
<protein>
    <recommendedName>
        <fullName evidence="2">Isochorismatase-like domain-containing protein</fullName>
    </recommendedName>
</protein>
<feature type="domain" description="Isochorismatase-like" evidence="2">
    <location>
        <begin position="12"/>
        <end position="166"/>
    </location>
</feature>
<dbReference type="InterPro" id="IPR000868">
    <property type="entry name" value="Isochorismatase-like_dom"/>
</dbReference>
<dbReference type="CDD" id="cd00431">
    <property type="entry name" value="cysteine_hydrolases"/>
    <property type="match status" value="1"/>
</dbReference>
<accession>A0A381VVI6</accession>
<proteinExistence type="predicted"/>
<dbReference type="InterPro" id="IPR036380">
    <property type="entry name" value="Isochorismatase-like_sf"/>
</dbReference>
<organism evidence="3">
    <name type="scientific">marine metagenome</name>
    <dbReference type="NCBI Taxonomy" id="408172"/>
    <lineage>
        <taxon>unclassified sequences</taxon>
        <taxon>metagenomes</taxon>
        <taxon>ecological metagenomes</taxon>
    </lineage>
</organism>
<evidence type="ECO:0000256" key="1">
    <source>
        <dbReference type="ARBA" id="ARBA00022801"/>
    </source>
</evidence>
<reference evidence="3" key="1">
    <citation type="submission" date="2018-05" db="EMBL/GenBank/DDBJ databases">
        <authorList>
            <person name="Lanie J.A."/>
            <person name="Ng W.-L."/>
            <person name="Kazmierczak K.M."/>
            <person name="Andrzejewski T.M."/>
            <person name="Davidsen T.M."/>
            <person name="Wayne K.J."/>
            <person name="Tettelin H."/>
            <person name="Glass J.I."/>
            <person name="Rusch D."/>
            <person name="Podicherti R."/>
            <person name="Tsui H.-C.T."/>
            <person name="Winkler M.E."/>
        </authorList>
    </citation>
    <scope>NUCLEOTIDE SEQUENCE</scope>
</reference>
<name>A0A381VVI6_9ZZZZ</name>
<dbReference type="GO" id="GO:0016787">
    <property type="term" value="F:hydrolase activity"/>
    <property type="evidence" value="ECO:0007669"/>
    <property type="project" value="UniProtKB-KW"/>
</dbReference>
<gene>
    <name evidence="3" type="ORF">METZ01_LOCUS97126</name>
</gene>